<dbReference type="AlphaFoldDB" id="A0A075V9R3"/>
<evidence type="ECO:0000313" key="3">
    <source>
        <dbReference type="Proteomes" id="UP000028492"/>
    </source>
</evidence>
<proteinExistence type="predicted"/>
<evidence type="ECO:0000313" key="2">
    <source>
        <dbReference type="EMBL" id="AIG79590.1"/>
    </source>
</evidence>
<feature type="domain" description="Mycothiol-dependent maleylpyruvate isomerase metal-binding" evidence="1">
    <location>
        <begin position="9"/>
        <end position="133"/>
    </location>
</feature>
<dbReference type="Gene3D" id="1.20.120.450">
    <property type="entry name" value="dinb family like domain"/>
    <property type="match status" value="1"/>
</dbReference>
<dbReference type="PANTHER" id="PTHR40758:SF1">
    <property type="entry name" value="CONSERVED PROTEIN"/>
    <property type="match status" value="1"/>
</dbReference>
<accession>A0A075V9R3</accession>
<dbReference type="Pfam" id="PF11716">
    <property type="entry name" value="MDMPI_N"/>
    <property type="match status" value="1"/>
</dbReference>
<dbReference type="RefSeq" id="WP_038518942.1">
    <property type="nucleotide sequence ID" value="NZ_CP008953.1"/>
</dbReference>
<dbReference type="InterPro" id="IPR034660">
    <property type="entry name" value="DinB/YfiT-like"/>
</dbReference>
<dbReference type="eggNOG" id="COG3550">
    <property type="taxonomic scope" value="Bacteria"/>
</dbReference>
<dbReference type="HOGENOM" id="CLU_070584_0_0_11"/>
<dbReference type="NCBIfam" id="TIGR03083">
    <property type="entry name" value="maleylpyruvate isomerase family mycothiol-dependent enzyme"/>
    <property type="match status" value="1"/>
</dbReference>
<organism evidence="2 3">
    <name type="scientific">Amycolatopsis japonica</name>
    <dbReference type="NCBI Taxonomy" id="208439"/>
    <lineage>
        <taxon>Bacteria</taxon>
        <taxon>Bacillati</taxon>
        <taxon>Actinomycetota</taxon>
        <taxon>Actinomycetes</taxon>
        <taxon>Pseudonocardiales</taxon>
        <taxon>Pseudonocardiaceae</taxon>
        <taxon>Amycolatopsis</taxon>
        <taxon>Amycolatopsis japonica group</taxon>
    </lineage>
</organism>
<gene>
    <name evidence="2" type="ORF">AJAP_33910</name>
</gene>
<evidence type="ECO:0000259" key="1">
    <source>
        <dbReference type="Pfam" id="PF11716"/>
    </source>
</evidence>
<keyword evidence="3" id="KW-1185">Reference proteome</keyword>
<dbReference type="EMBL" id="CP008953">
    <property type="protein sequence ID" value="AIG79590.1"/>
    <property type="molecule type" value="Genomic_DNA"/>
</dbReference>
<sequence length="248" mass="27350">MDFDRHCAEIVTQAELLTTELADADLTTPVPSCPGWTLGALVRHLGGGHRWAAEIVRSRATAPVPDDQVRRVDGDDSGPLPASWLVDGASALASALRDAGPDAEVWVPFHYRTASFYARRFTHETLVHRADAALAAGLEFRASPEVVRDAIDEWMELESLPLHFEFRPEKREILGSGRSVGFESGEHAWFLGLDGPVVTWERGRLGAAVTVRGSLTNLLLALYQREDAEDVVGDLDLFKLWQTHVRFG</sequence>
<dbReference type="InterPro" id="IPR024344">
    <property type="entry name" value="MDMPI_metal-binding"/>
</dbReference>
<dbReference type="Proteomes" id="UP000028492">
    <property type="component" value="Chromosome"/>
</dbReference>
<protein>
    <recommendedName>
        <fullName evidence="1">Mycothiol-dependent maleylpyruvate isomerase metal-binding domain-containing protein</fullName>
    </recommendedName>
</protein>
<reference evidence="2 3" key="1">
    <citation type="journal article" date="2014" name="J. Biotechnol.">
        <title>Complete genome sequence of the actinobacterium Amycolatopsis japonica MG417-CF17(T) (=DSM 44213T) producing (S,S)-N,N'-ethylenediaminedisuccinic acid.</title>
        <authorList>
            <person name="Stegmann E."/>
            <person name="Albersmeier A."/>
            <person name="Spohn M."/>
            <person name="Gert H."/>
            <person name="Weber T."/>
            <person name="Wohlleben W."/>
            <person name="Kalinowski J."/>
            <person name="Ruckert C."/>
        </authorList>
    </citation>
    <scope>NUCLEOTIDE SEQUENCE [LARGE SCALE GENOMIC DNA]</scope>
    <source>
        <strain evidence="3">MG417-CF17 (DSM 44213)</strain>
    </source>
</reference>
<dbReference type="KEGG" id="aja:AJAP_33910"/>
<dbReference type="GO" id="GO:0005886">
    <property type="term" value="C:plasma membrane"/>
    <property type="evidence" value="ECO:0007669"/>
    <property type="project" value="TreeGrafter"/>
</dbReference>
<dbReference type="InterPro" id="IPR017517">
    <property type="entry name" value="Maleyloyr_isom"/>
</dbReference>
<dbReference type="PANTHER" id="PTHR40758">
    <property type="entry name" value="CONSERVED PROTEIN"/>
    <property type="match status" value="1"/>
</dbReference>
<dbReference type="STRING" id="208439.AJAP_33910"/>
<name>A0A075V9R3_9PSEU</name>
<dbReference type="GO" id="GO:0046872">
    <property type="term" value="F:metal ion binding"/>
    <property type="evidence" value="ECO:0007669"/>
    <property type="project" value="InterPro"/>
</dbReference>
<dbReference type="SUPFAM" id="SSF109854">
    <property type="entry name" value="DinB/YfiT-like putative metalloenzymes"/>
    <property type="match status" value="1"/>
</dbReference>